<dbReference type="AlphaFoldDB" id="A0A077QE92"/>
<reference evidence="2" key="1">
    <citation type="submission" date="2013-07" db="EMBL/GenBank/DDBJ databases">
        <title>Sub-species coevolution in mutualistic symbiosis.</title>
        <authorList>
            <person name="Murfin K."/>
            <person name="Klassen J."/>
            <person name="Lee M."/>
            <person name="Forst S."/>
            <person name="Stock P."/>
            <person name="Goodrich-Blair H."/>
        </authorList>
    </citation>
    <scope>NUCLEOTIDE SEQUENCE [LARGE SCALE GENOMIC DNA]</scope>
    <source>
        <strain evidence="2">Intermedium</strain>
    </source>
</reference>
<feature type="transmembrane region" description="Helical" evidence="1">
    <location>
        <begin position="17"/>
        <end position="46"/>
    </location>
</feature>
<sequence>MRNHGVIILNKFQCLFIIYYLLFIIYYLLFIIYYFVMYYGIILIIYSKD</sequence>
<gene>
    <name evidence="2" type="ORF">XBI1_1520001</name>
</gene>
<protein>
    <submittedName>
        <fullName evidence="2">Uncharacterized protein</fullName>
    </submittedName>
</protein>
<evidence type="ECO:0000256" key="1">
    <source>
        <dbReference type="SAM" id="Phobius"/>
    </source>
</evidence>
<evidence type="ECO:0000313" key="2">
    <source>
        <dbReference type="EMBL" id="CDH31443.1"/>
    </source>
</evidence>
<keyword evidence="1" id="KW-0472">Membrane</keyword>
<dbReference type="EMBL" id="CBTB010000060">
    <property type="protein sequence ID" value="CDH31443.1"/>
    <property type="molecule type" value="Genomic_DNA"/>
</dbReference>
<comment type="caution">
    <text evidence="2">The sequence shown here is derived from an EMBL/GenBank/DDBJ whole genome shotgun (WGS) entry which is preliminary data.</text>
</comment>
<keyword evidence="1" id="KW-0812">Transmembrane</keyword>
<dbReference type="HOGENOM" id="CLU_3142277_0_0_6"/>
<organism evidence="2">
    <name type="scientific">Xenorhabdus bovienii str. Intermedium</name>
    <dbReference type="NCBI Taxonomy" id="1379677"/>
    <lineage>
        <taxon>Bacteria</taxon>
        <taxon>Pseudomonadati</taxon>
        <taxon>Pseudomonadota</taxon>
        <taxon>Gammaproteobacteria</taxon>
        <taxon>Enterobacterales</taxon>
        <taxon>Morganellaceae</taxon>
        <taxon>Xenorhabdus</taxon>
    </lineage>
</organism>
<dbReference type="Proteomes" id="UP000028480">
    <property type="component" value="Unassembled WGS sequence"/>
</dbReference>
<proteinExistence type="predicted"/>
<name>A0A077QE92_XENBV</name>
<keyword evidence="1" id="KW-1133">Transmembrane helix</keyword>
<accession>A0A077QE92</accession>